<organism evidence="2 3">
    <name type="scientific">Paenibacillus albilobatus</name>
    <dbReference type="NCBI Taxonomy" id="2716884"/>
    <lineage>
        <taxon>Bacteria</taxon>
        <taxon>Bacillati</taxon>
        <taxon>Bacillota</taxon>
        <taxon>Bacilli</taxon>
        <taxon>Bacillales</taxon>
        <taxon>Paenibacillaceae</taxon>
        <taxon>Paenibacillus</taxon>
    </lineage>
</organism>
<gene>
    <name evidence="2" type="ORF">J2TS6_41050</name>
</gene>
<dbReference type="InterPro" id="IPR053182">
    <property type="entry name" value="YobU-like_regulator"/>
</dbReference>
<dbReference type="InterPro" id="IPR011256">
    <property type="entry name" value="Reg_factor_effector_dom_sf"/>
</dbReference>
<dbReference type="SMART" id="SM00871">
    <property type="entry name" value="AraC_E_bind"/>
    <property type="match status" value="1"/>
</dbReference>
<name>A0A920CDM0_9BACL</name>
<evidence type="ECO:0000313" key="2">
    <source>
        <dbReference type="EMBL" id="GIO32964.1"/>
    </source>
</evidence>
<dbReference type="PANTHER" id="PTHR36444:SF2">
    <property type="entry name" value="TRANSCRIPTIONAL REGULATOR PROTEIN YOBU-RELATED"/>
    <property type="match status" value="1"/>
</dbReference>
<dbReference type="AlphaFoldDB" id="A0A920CDM0"/>
<feature type="domain" description="AraC effector-binding" evidence="1">
    <location>
        <begin position="1"/>
        <end position="162"/>
    </location>
</feature>
<dbReference type="Gene3D" id="3.20.80.10">
    <property type="entry name" value="Regulatory factor, effector binding domain"/>
    <property type="match status" value="1"/>
</dbReference>
<sequence>MNETMTHMPSTVLTGVSIRTSNLRESGPEAQIPLLWERYFAGGLQQQPGLKNPHVLYALYTDYESDVNGDYTLLLGHEVEPRLAGETSLNTAATATTPDAAYIKFTSKRGPVQRVVPELWQDIWAYFQNSDAERAYTGDFERYDLRGFDPADAVVDIFVAVKEKH</sequence>
<dbReference type="InterPro" id="IPR010499">
    <property type="entry name" value="AraC_E-bd"/>
</dbReference>
<keyword evidence="3" id="KW-1185">Reference proteome</keyword>
<dbReference type="PANTHER" id="PTHR36444">
    <property type="entry name" value="TRANSCRIPTIONAL REGULATOR PROTEIN YOBU-RELATED"/>
    <property type="match status" value="1"/>
</dbReference>
<dbReference type="SUPFAM" id="SSF55136">
    <property type="entry name" value="Probable bacterial effector-binding domain"/>
    <property type="match status" value="1"/>
</dbReference>
<dbReference type="EMBL" id="BORQ01000005">
    <property type="protein sequence ID" value="GIO32964.1"/>
    <property type="molecule type" value="Genomic_DNA"/>
</dbReference>
<comment type="caution">
    <text evidence="2">The sequence shown here is derived from an EMBL/GenBank/DDBJ whole genome shotgun (WGS) entry which is preliminary data.</text>
</comment>
<dbReference type="InterPro" id="IPR029441">
    <property type="entry name" value="Cass2"/>
</dbReference>
<dbReference type="Proteomes" id="UP000679779">
    <property type="component" value="Unassembled WGS sequence"/>
</dbReference>
<dbReference type="RefSeq" id="WP_160042904.1">
    <property type="nucleotide sequence ID" value="NZ_BORQ01000005.1"/>
</dbReference>
<evidence type="ECO:0000259" key="1">
    <source>
        <dbReference type="SMART" id="SM00871"/>
    </source>
</evidence>
<accession>A0A920CDM0</accession>
<dbReference type="Pfam" id="PF14526">
    <property type="entry name" value="Cass2"/>
    <property type="match status" value="1"/>
</dbReference>
<evidence type="ECO:0000313" key="3">
    <source>
        <dbReference type="Proteomes" id="UP000679779"/>
    </source>
</evidence>
<protein>
    <recommendedName>
        <fullName evidence="1">AraC effector-binding domain-containing protein</fullName>
    </recommendedName>
</protein>
<proteinExistence type="predicted"/>
<reference evidence="2" key="1">
    <citation type="submission" date="2021-03" db="EMBL/GenBank/DDBJ databases">
        <title>Antimicrobial resistance genes in bacteria isolated from Japanese honey, and their potential for conferring macrolide and lincosamide resistance in the American foulbrood pathogen Paenibacillus larvae.</title>
        <authorList>
            <person name="Okamoto M."/>
            <person name="Kumagai M."/>
            <person name="Kanamori H."/>
            <person name="Takamatsu D."/>
        </authorList>
    </citation>
    <scope>NUCLEOTIDE SEQUENCE</scope>
    <source>
        <strain evidence="2">J2TS6</strain>
    </source>
</reference>